<evidence type="ECO:0000256" key="3">
    <source>
        <dbReference type="ARBA" id="ARBA00012058"/>
    </source>
</evidence>
<comment type="function">
    <text evidence="9 10">Catalyzes the reversible conversion of 2-phosphoglycerate (2-PG) into phosphoenolpyruvate (PEP). It is essential for the degradation of carbohydrates via glycolysis.</text>
</comment>
<keyword evidence="7 10" id="KW-0324">Glycolysis</keyword>
<evidence type="ECO:0000259" key="12">
    <source>
        <dbReference type="SMART" id="SM01193"/>
    </source>
</evidence>
<protein>
    <recommendedName>
        <fullName evidence="4 10">Enolase</fullName>
        <ecNumber evidence="3 10">4.2.1.11</ecNumber>
    </recommendedName>
    <alternativeName>
        <fullName evidence="10">2-phospho-D-glycerate hydro-lyase</fullName>
    </alternativeName>
    <alternativeName>
        <fullName evidence="10">2-phosphoglycerate dehydratase</fullName>
    </alternativeName>
</protein>
<dbReference type="NCBIfam" id="TIGR01060">
    <property type="entry name" value="eno"/>
    <property type="match status" value="1"/>
</dbReference>
<dbReference type="PANTHER" id="PTHR11902">
    <property type="entry name" value="ENOLASE"/>
    <property type="match status" value="1"/>
</dbReference>
<accession>A0ABX5KU36</accession>
<dbReference type="SFLD" id="SFLDF00002">
    <property type="entry name" value="enolase"/>
    <property type="match status" value="1"/>
</dbReference>
<feature type="binding site" evidence="10">
    <location>
        <position position="288"/>
    </location>
    <ligand>
        <name>Mg(2+)</name>
        <dbReference type="ChEBI" id="CHEBI:18420"/>
    </ligand>
</feature>
<gene>
    <name evidence="10" type="primary">eno</name>
    <name evidence="13" type="ORF">C7402_103108</name>
</gene>
<keyword evidence="14" id="KW-1185">Reference proteome</keyword>
<keyword evidence="6 10" id="KW-0460">Magnesium</keyword>
<dbReference type="Gene3D" id="3.30.390.10">
    <property type="entry name" value="Enolase-like, N-terminal domain"/>
    <property type="match status" value="1"/>
</dbReference>
<dbReference type="RefSeq" id="WP_112174957.1">
    <property type="nucleotide sequence ID" value="NZ_CAJZAT010000192.1"/>
</dbReference>
<evidence type="ECO:0000256" key="5">
    <source>
        <dbReference type="ARBA" id="ARBA00022525"/>
    </source>
</evidence>
<proteinExistence type="inferred from homology"/>
<evidence type="ECO:0000313" key="14">
    <source>
        <dbReference type="Proteomes" id="UP000245712"/>
    </source>
</evidence>
<feature type="binding site" evidence="10">
    <location>
        <position position="370"/>
    </location>
    <ligand>
        <name>(2R)-2-phosphoglycerate</name>
        <dbReference type="ChEBI" id="CHEBI:58289"/>
    </ligand>
</feature>
<evidence type="ECO:0000256" key="7">
    <source>
        <dbReference type="ARBA" id="ARBA00023152"/>
    </source>
</evidence>
<keyword evidence="8 10" id="KW-0456">Lyase</keyword>
<keyword evidence="10" id="KW-0479">Metal-binding</keyword>
<dbReference type="SUPFAM" id="SSF51604">
    <property type="entry name" value="Enolase C-terminal domain-like"/>
    <property type="match status" value="1"/>
</dbReference>
<feature type="binding site" evidence="10">
    <location>
        <position position="245"/>
    </location>
    <ligand>
        <name>Mg(2+)</name>
        <dbReference type="ChEBI" id="CHEBI:18420"/>
    </ligand>
</feature>
<evidence type="ECO:0000256" key="4">
    <source>
        <dbReference type="ARBA" id="ARBA00017068"/>
    </source>
</evidence>
<dbReference type="Pfam" id="PF03952">
    <property type="entry name" value="Enolase_N"/>
    <property type="match status" value="1"/>
</dbReference>
<evidence type="ECO:0000256" key="9">
    <source>
        <dbReference type="ARBA" id="ARBA00045763"/>
    </source>
</evidence>
<dbReference type="PIRSF" id="PIRSF001400">
    <property type="entry name" value="Enolase"/>
    <property type="match status" value="1"/>
</dbReference>
<dbReference type="InterPro" id="IPR000941">
    <property type="entry name" value="Enolase"/>
</dbReference>
<dbReference type="SUPFAM" id="SSF54826">
    <property type="entry name" value="Enolase N-terminal domain-like"/>
    <property type="match status" value="1"/>
</dbReference>
<evidence type="ECO:0000256" key="6">
    <source>
        <dbReference type="ARBA" id="ARBA00022842"/>
    </source>
</evidence>
<comment type="caution">
    <text evidence="13">The sequence shown here is derived from an EMBL/GenBank/DDBJ whole genome shotgun (WGS) entry which is preliminary data.</text>
</comment>
<evidence type="ECO:0000256" key="8">
    <source>
        <dbReference type="ARBA" id="ARBA00023239"/>
    </source>
</evidence>
<dbReference type="Gene3D" id="3.20.20.120">
    <property type="entry name" value="Enolase-like C-terminal domain"/>
    <property type="match status" value="1"/>
</dbReference>
<evidence type="ECO:0000256" key="2">
    <source>
        <dbReference type="ARBA" id="ARBA00009604"/>
    </source>
</evidence>
<comment type="pathway">
    <text evidence="1 10">Carbohydrate degradation; glycolysis; pyruvate from D-glyceraldehyde 3-phosphate: step 4/5.</text>
</comment>
<dbReference type="SFLD" id="SFLDG00178">
    <property type="entry name" value="enolase"/>
    <property type="match status" value="1"/>
</dbReference>
<feature type="binding site" evidence="10">
    <location>
        <position position="391"/>
    </location>
    <ligand>
        <name>(2R)-2-phosphoglycerate</name>
        <dbReference type="ChEBI" id="CHEBI:58289"/>
    </ligand>
</feature>
<feature type="domain" description="Enolase C-terminal TIM barrel" evidence="11">
    <location>
        <begin position="142"/>
        <end position="428"/>
    </location>
</feature>
<organism evidence="13 14">
    <name type="scientific">Paraburkholderia unamae</name>
    <dbReference type="NCBI Taxonomy" id="219649"/>
    <lineage>
        <taxon>Bacteria</taxon>
        <taxon>Pseudomonadati</taxon>
        <taxon>Pseudomonadota</taxon>
        <taxon>Betaproteobacteria</taxon>
        <taxon>Burkholderiales</taxon>
        <taxon>Burkholderiaceae</taxon>
        <taxon>Paraburkholderia</taxon>
    </lineage>
</organism>
<feature type="domain" description="Enolase N-terminal" evidence="12">
    <location>
        <begin position="7"/>
        <end position="137"/>
    </location>
</feature>
<dbReference type="EMBL" id="QEOB01000003">
    <property type="protein sequence ID" value="PVX85535.1"/>
    <property type="molecule type" value="Genomic_DNA"/>
</dbReference>
<comment type="cofactor">
    <cofactor evidence="10">
        <name>Mg(2+)</name>
        <dbReference type="ChEBI" id="CHEBI:18420"/>
    </cofactor>
    <text evidence="10">Binds a second Mg(2+) ion via substrate during catalysis.</text>
</comment>
<evidence type="ECO:0000313" key="13">
    <source>
        <dbReference type="EMBL" id="PVX85535.1"/>
    </source>
</evidence>
<feature type="binding site" evidence="10">
    <location>
        <position position="315"/>
    </location>
    <ligand>
        <name>Mg(2+)</name>
        <dbReference type="ChEBI" id="CHEBI:18420"/>
    </ligand>
</feature>
<sequence length="430" mass="46380">MATSASIARVIGEEVLDSRGNPTVQVTVVLDDDSLAHATVPSGASTGESEAIELRDGDRQRYGGKGVLNAVRHVNELIGPALMGLLADDQWRIDAVLIELDGTDFKSRLGANATLGASLACARAAAQACRLPLFRYLGGDEARVLPTPMLTVMDGGIHGNDGPDLQEFMLVPVGAPTFREALRFGVETYHALRDLLVERHTSTNVGDEGGFVPALSSNRAALDLVMQAIERAGYRPGEDISLAIDFAATGLWRDGRYRLSREGRDYSADEMVGLCREWGEQYPLVSVEDPLRDNDWGGYAQLTRELGDRMQIAGDDLFVSNRPFLVKGIAQGCCNCVVIKPNQVGTVTETLNTARMALAAGYSCMVAHRSGETEDTSIADLAVALNCGQIKAGAPARGERVAKYNRLLTIEARLGERAQYAGRAAFQRRR</sequence>
<evidence type="ECO:0000256" key="10">
    <source>
        <dbReference type="HAMAP-Rule" id="MF_00318"/>
    </source>
</evidence>
<dbReference type="InterPro" id="IPR036849">
    <property type="entry name" value="Enolase-like_C_sf"/>
</dbReference>
<dbReference type="CDD" id="cd03313">
    <property type="entry name" value="enolase"/>
    <property type="match status" value="1"/>
</dbReference>
<feature type="active site" description="Proton acceptor" evidence="10">
    <location>
        <position position="340"/>
    </location>
</feature>
<feature type="active site" description="Proton donor" evidence="10">
    <location>
        <position position="208"/>
    </location>
</feature>
<dbReference type="EC" id="4.2.1.11" evidence="3 10"/>
<dbReference type="PROSITE" id="PS00164">
    <property type="entry name" value="ENOLASE"/>
    <property type="match status" value="1"/>
</dbReference>
<keyword evidence="5 10" id="KW-0964">Secreted</keyword>
<dbReference type="Pfam" id="PF00113">
    <property type="entry name" value="Enolase_C"/>
    <property type="match status" value="1"/>
</dbReference>
<dbReference type="PANTHER" id="PTHR11902:SF1">
    <property type="entry name" value="ENOLASE"/>
    <property type="match status" value="1"/>
</dbReference>
<dbReference type="SMART" id="SM01192">
    <property type="entry name" value="Enolase_C"/>
    <property type="match status" value="1"/>
</dbReference>
<reference evidence="13 14" key="1">
    <citation type="submission" date="2018-05" db="EMBL/GenBank/DDBJ databases">
        <title>Genomic Encyclopedia of Type Strains, Phase IV (KMG-V): Genome sequencing to study the core and pangenomes of soil and plant-associated prokaryotes.</title>
        <authorList>
            <person name="Whitman W."/>
        </authorList>
    </citation>
    <scope>NUCLEOTIDE SEQUENCE [LARGE SCALE GENOMIC DNA]</scope>
    <source>
        <strain evidence="13 14">SCZa-39</strain>
    </source>
</reference>
<comment type="subcellular location">
    <subcellularLocation>
        <location evidence="10">Cytoplasm</location>
    </subcellularLocation>
    <subcellularLocation>
        <location evidence="10">Secreted</location>
    </subcellularLocation>
    <subcellularLocation>
        <location evidence="10">Cell surface</location>
    </subcellularLocation>
    <text evidence="10">Fractions of enolase are present in both the cytoplasm and on the cell surface.</text>
</comment>
<comment type="similarity">
    <text evidence="2 10">Belongs to the enolase family.</text>
</comment>
<feature type="binding site" evidence="10">
    <location>
        <position position="166"/>
    </location>
    <ligand>
        <name>(2R)-2-phosphoglycerate</name>
        <dbReference type="ChEBI" id="CHEBI:58289"/>
    </ligand>
</feature>
<dbReference type="PRINTS" id="PR00148">
    <property type="entry name" value="ENOLASE"/>
</dbReference>
<keyword evidence="10" id="KW-0963">Cytoplasm</keyword>
<evidence type="ECO:0000256" key="1">
    <source>
        <dbReference type="ARBA" id="ARBA00005031"/>
    </source>
</evidence>
<dbReference type="InterPro" id="IPR020810">
    <property type="entry name" value="Enolase_C"/>
</dbReference>
<dbReference type="InterPro" id="IPR029017">
    <property type="entry name" value="Enolase-like_N"/>
</dbReference>
<dbReference type="SFLD" id="SFLDS00001">
    <property type="entry name" value="Enolase"/>
    <property type="match status" value="1"/>
</dbReference>
<comment type="catalytic activity">
    <reaction evidence="10">
        <text>(2R)-2-phosphoglycerate = phosphoenolpyruvate + H2O</text>
        <dbReference type="Rhea" id="RHEA:10164"/>
        <dbReference type="ChEBI" id="CHEBI:15377"/>
        <dbReference type="ChEBI" id="CHEBI:58289"/>
        <dbReference type="ChEBI" id="CHEBI:58702"/>
        <dbReference type="EC" id="4.2.1.11"/>
    </reaction>
</comment>
<name>A0ABX5KU36_9BURK</name>
<dbReference type="SMART" id="SM01193">
    <property type="entry name" value="Enolase_N"/>
    <property type="match status" value="1"/>
</dbReference>
<evidence type="ECO:0000259" key="11">
    <source>
        <dbReference type="SMART" id="SM01192"/>
    </source>
</evidence>
<feature type="binding site" evidence="10">
    <location>
        <position position="340"/>
    </location>
    <ligand>
        <name>(2R)-2-phosphoglycerate</name>
        <dbReference type="ChEBI" id="CHEBI:58289"/>
    </ligand>
</feature>
<dbReference type="Proteomes" id="UP000245712">
    <property type="component" value="Unassembled WGS sequence"/>
</dbReference>
<dbReference type="HAMAP" id="MF_00318">
    <property type="entry name" value="Enolase"/>
    <property type="match status" value="1"/>
</dbReference>
<dbReference type="InterPro" id="IPR020811">
    <property type="entry name" value="Enolase_N"/>
</dbReference>
<dbReference type="InterPro" id="IPR020809">
    <property type="entry name" value="Enolase_CS"/>
</dbReference>
<feature type="binding site" evidence="10">
    <location>
        <position position="369"/>
    </location>
    <ligand>
        <name>(2R)-2-phosphoglycerate</name>
        <dbReference type="ChEBI" id="CHEBI:58289"/>
    </ligand>
</feature>